<keyword evidence="2" id="KW-1185">Reference proteome</keyword>
<reference evidence="1 2" key="1">
    <citation type="submission" date="2023-01" db="EMBL/GenBank/DDBJ databases">
        <title>Analysis of 21 Apiospora genomes using comparative genomics revels a genus with tremendous synthesis potential of carbohydrate active enzymes and secondary metabolites.</title>
        <authorList>
            <person name="Sorensen T."/>
        </authorList>
    </citation>
    <scope>NUCLEOTIDE SEQUENCE [LARGE SCALE GENOMIC DNA]</scope>
    <source>
        <strain evidence="1 2">CBS 20057</strain>
    </source>
</reference>
<protein>
    <submittedName>
        <fullName evidence="1">Uncharacterized protein</fullName>
    </submittedName>
</protein>
<comment type="caution">
    <text evidence="1">The sequence shown here is derived from an EMBL/GenBank/DDBJ whole genome shotgun (WGS) entry which is preliminary data.</text>
</comment>
<name>A0ABR1STQ1_9PEZI</name>
<accession>A0ABR1STQ1</accession>
<dbReference type="EMBL" id="JAQQWI010000002">
    <property type="protein sequence ID" value="KAK8037694.1"/>
    <property type="molecule type" value="Genomic_DNA"/>
</dbReference>
<dbReference type="Proteomes" id="UP001396898">
    <property type="component" value="Unassembled WGS sequence"/>
</dbReference>
<evidence type="ECO:0000313" key="2">
    <source>
        <dbReference type="Proteomes" id="UP001396898"/>
    </source>
</evidence>
<proteinExistence type="predicted"/>
<sequence>MVFLIGGDIEVRNRDLYTIPQLDPRNNIDILHNLRHLALRLFDIAQWPDSGISSWYRRGLEGLLQSASQLETFYIVVDRVFSGADFDPDYDTTATATAANNAQRSQQLVRSPSELLDVLKALPRNRYGFSDYDAFAAKTKLDILTPKLCSPAPHYRSVVRDFEEYDALIKRVQNQVRPYVNPPARQGRKVDFGVVVDLDSNMNGGGIGLVPRMVKMTLGNDAAGVERLVQGYDRYFARPAAWDWWADVSGTSPRRKRKRRRTHIPTTINMYTTTALLATLALFAGSAVATPSPATPASLLKRQGMQWNKDGTDCAVTTSRACITRGGDPTLQEGVKAFSDGQQCEGETAKYTAKIAKGINDAGETGYCTITMKTDERCCVNKLCSAQEIGKSRQVVKTTDAYTEETIGDVSFSKACPEGTYIQSEQRLI</sequence>
<gene>
    <name evidence="1" type="ORF">PG991_001040</name>
</gene>
<organism evidence="1 2">
    <name type="scientific">Apiospora marii</name>
    <dbReference type="NCBI Taxonomy" id="335849"/>
    <lineage>
        <taxon>Eukaryota</taxon>
        <taxon>Fungi</taxon>
        <taxon>Dikarya</taxon>
        <taxon>Ascomycota</taxon>
        <taxon>Pezizomycotina</taxon>
        <taxon>Sordariomycetes</taxon>
        <taxon>Xylariomycetidae</taxon>
        <taxon>Amphisphaeriales</taxon>
        <taxon>Apiosporaceae</taxon>
        <taxon>Apiospora</taxon>
    </lineage>
</organism>
<evidence type="ECO:0000313" key="1">
    <source>
        <dbReference type="EMBL" id="KAK8037694.1"/>
    </source>
</evidence>